<comment type="caution">
    <text evidence="1">The sequence shown here is derived from an EMBL/GenBank/DDBJ whole genome shotgun (WGS) entry which is preliminary data.</text>
</comment>
<dbReference type="EMBL" id="BART01007259">
    <property type="protein sequence ID" value="GAG55412.1"/>
    <property type="molecule type" value="Genomic_DNA"/>
</dbReference>
<protein>
    <submittedName>
        <fullName evidence="1">Uncharacterized protein</fullName>
    </submittedName>
</protein>
<evidence type="ECO:0000313" key="1">
    <source>
        <dbReference type="EMBL" id="GAG55412.1"/>
    </source>
</evidence>
<name>X0ZAV2_9ZZZZ</name>
<proteinExistence type="predicted"/>
<sequence length="64" mass="7691">MKQEYNYILIIDSDEWRSGHYLGIQVTPEVYDQYEVGDFFTYDKYVPPEAIYPHITNLTMDYDS</sequence>
<gene>
    <name evidence="1" type="ORF">S01H4_16546</name>
</gene>
<organism evidence="1">
    <name type="scientific">marine sediment metagenome</name>
    <dbReference type="NCBI Taxonomy" id="412755"/>
    <lineage>
        <taxon>unclassified sequences</taxon>
        <taxon>metagenomes</taxon>
        <taxon>ecological metagenomes</taxon>
    </lineage>
</organism>
<reference evidence="1" key="1">
    <citation type="journal article" date="2014" name="Front. Microbiol.">
        <title>High frequency of phylogenetically diverse reductive dehalogenase-homologous genes in deep subseafloor sedimentary metagenomes.</title>
        <authorList>
            <person name="Kawai M."/>
            <person name="Futagami T."/>
            <person name="Toyoda A."/>
            <person name="Takaki Y."/>
            <person name="Nishi S."/>
            <person name="Hori S."/>
            <person name="Arai W."/>
            <person name="Tsubouchi T."/>
            <person name="Morono Y."/>
            <person name="Uchiyama I."/>
            <person name="Ito T."/>
            <person name="Fujiyama A."/>
            <person name="Inagaki F."/>
            <person name="Takami H."/>
        </authorList>
    </citation>
    <scope>NUCLEOTIDE SEQUENCE</scope>
    <source>
        <strain evidence="1">Expedition CK06-06</strain>
    </source>
</reference>
<accession>X0ZAV2</accession>
<dbReference type="AlphaFoldDB" id="X0ZAV2"/>